<proteinExistence type="predicted"/>
<dbReference type="AlphaFoldDB" id="A0A540M456"/>
<sequence length="102" mass="11737">MNRFHSTLSIGCHVTRRRTDLGFFAPCFQVSTGQNPRSSKAGLERIDEAVQRWRKIGKKFAHVGNPTATMKYTFVRHIHIDSRSDSSCEMHKTFEVTVPRDE</sequence>
<dbReference type="Proteomes" id="UP000315295">
    <property type="component" value="Unassembled WGS sequence"/>
</dbReference>
<keyword evidence="2" id="KW-1185">Reference proteome</keyword>
<organism evidence="1 2">
    <name type="scientific">Malus baccata</name>
    <name type="common">Siberian crab apple</name>
    <name type="synonym">Pyrus baccata</name>
    <dbReference type="NCBI Taxonomy" id="106549"/>
    <lineage>
        <taxon>Eukaryota</taxon>
        <taxon>Viridiplantae</taxon>
        <taxon>Streptophyta</taxon>
        <taxon>Embryophyta</taxon>
        <taxon>Tracheophyta</taxon>
        <taxon>Spermatophyta</taxon>
        <taxon>Magnoliopsida</taxon>
        <taxon>eudicotyledons</taxon>
        <taxon>Gunneridae</taxon>
        <taxon>Pentapetalae</taxon>
        <taxon>rosids</taxon>
        <taxon>fabids</taxon>
        <taxon>Rosales</taxon>
        <taxon>Rosaceae</taxon>
        <taxon>Amygdaloideae</taxon>
        <taxon>Maleae</taxon>
        <taxon>Malus</taxon>
    </lineage>
</organism>
<comment type="caution">
    <text evidence="1">The sequence shown here is derived from an EMBL/GenBank/DDBJ whole genome shotgun (WGS) entry which is preliminary data.</text>
</comment>
<dbReference type="EMBL" id="VIEB01000367">
    <property type="protein sequence ID" value="TQD93456.1"/>
    <property type="molecule type" value="Genomic_DNA"/>
</dbReference>
<reference evidence="1 2" key="1">
    <citation type="journal article" date="2019" name="G3 (Bethesda)">
        <title>Sequencing of a Wild Apple (Malus baccata) Genome Unravels the Differences Between Cultivated and Wild Apple Species Regarding Disease Resistance and Cold Tolerance.</title>
        <authorList>
            <person name="Chen X."/>
        </authorList>
    </citation>
    <scope>NUCLEOTIDE SEQUENCE [LARGE SCALE GENOMIC DNA]</scope>
    <source>
        <strain evidence="2">cv. Shandingzi</strain>
        <tissue evidence="1">Leaves</tissue>
    </source>
</reference>
<protein>
    <submittedName>
        <fullName evidence="1">Uncharacterized protein</fullName>
    </submittedName>
</protein>
<gene>
    <name evidence="1" type="ORF">C1H46_020924</name>
</gene>
<evidence type="ECO:0000313" key="1">
    <source>
        <dbReference type="EMBL" id="TQD93456.1"/>
    </source>
</evidence>
<evidence type="ECO:0000313" key="2">
    <source>
        <dbReference type="Proteomes" id="UP000315295"/>
    </source>
</evidence>
<accession>A0A540M456</accession>
<name>A0A540M456_MALBA</name>